<evidence type="ECO:0000313" key="4">
    <source>
        <dbReference type="EMBL" id="CAH0379404.1"/>
    </source>
</evidence>
<sequence>MDATAPAAVKVSIKVMKEIIRRAGLSTADLLERHDVEARYAQAEARLAEAERLKNQSKKRGHVAGSSGDDGPMTPEALGKKKSKVATTCVSSGRFSNCASQENVAHEPIDLAGDASDGHRTSDDEDEDDDAAHKRAERLLSECGAYAAKLITELRSAGLASSTRHGALCAGEMVSSNSSTDFVPLDQAEVRRCCGPDLKLRQHQIVGVNWLLLLERVGANGVLADDMGLGKTIQTIAYLAASRARKLAQNPSYQGRDVVVVPASTLGNWQREFARWAPYEKRVVVYHGSMKERHLLRYDQDVTTAHVILTTYTWWEREDCEDDRSFFKHYAPWAHVVLDEGHNLRNPDASRSRHLRRLGARSRTVLSGTPIMNRPLDLLSILLFLMPDLFRDCRVTDRLEEVITAMDSVGGVKKLRELLAPFCLRRVKQDVLQSLPPKTSHISKQKRGLERYSGPYYFRVTLYEFPLPADVPEECKFLS</sequence>
<dbReference type="Gene3D" id="3.40.50.10810">
    <property type="entry name" value="Tandem AAA-ATPase domain"/>
    <property type="match status" value="1"/>
</dbReference>
<dbReference type="OrthoDB" id="448448at2759"/>
<reference evidence="3" key="1">
    <citation type="submission" date="2021-01" db="EMBL/GenBank/DDBJ databases">
        <authorList>
            <person name="Corre E."/>
            <person name="Pelletier E."/>
            <person name="Niang G."/>
            <person name="Scheremetjew M."/>
            <person name="Finn R."/>
            <person name="Kale V."/>
            <person name="Holt S."/>
            <person name="Cochrane G."/>
            <person name="Meng A."/>
            <person name="Brown T."/>
            <person name="Cohen L."/>
        </authorList>
    </citation>
    <scope>NUCLEOTIDE SEQUENCE</scope>
    <source>
        <strain evidence="3">CCMP1756</strain>
    </source>
</reference>
<protein>
    <recommendedName>
        <fullName evidence="2">Helicase ATP-binding domain-containing protein</fullName>
    </recommendedName>
</protein>
<name>A0A7S3ZQ23_9STRA</name>
<dbReference type="EMBL" id="CAKKNE010000006">
    <property type="protein sequence ID" value="CAH0379404.1"/>
    <property type="molecule type" value="Genomic_DNA"/>
</dbReference>
<dbReference type="PROSITE" id="PS51192">
    <property type="entry name" value="HELICASE_ATP_BIND_1"/>
    <property type="match status" value="1"/>
</dbReference>
<dbReference type="SMART" id="SM00487">
    <property type="entry name" value="DEXDc"/>
    <property type="match status" value="1"/>
</dbReference>
<dbReference type="CDD" id="cd17919">
    <property type="entry name" value="DEXHc_Snf"/>
    <property type="match status" value="1"/>
</dbReference>
<dbReference type="InterPro" id="IPR000330">
    <property type="entry name" value="SNF2_N"/>
</dbReference>
<evidence type="ECO:0000259" key="2">
    <source>
        <dbReference type="PROSITE" id="PS51192"/>
    </source>
</evidence>
<evidence type="ECO:0000256" key="1">
    <source>
        <dbReference type="SAM" id="MobiDB-lite"/>
    </source>
</evidence>
<feature type="region of interest" description="Disordered" evidence="1">
    <location>
        <begin position="51"/>
        <end position="82"/>
    </location>
</feature>
<dbReference type="Pfam" id="PF00176">
    <property type="entry name" value="SNF2-rel_dom"/>
    <property type="match status" value="1"/>
</dbReference>
<dbReference type="InterPro" id="IPR027417">
    <property type="entry name" value="P-loop_NTPase"/>
</dbReference>
<dbReference type="AlphaFoldDB" id="A0A7S3ZQ23"/>
<keyword evidence="5" id="KW-1185">Reference proteome</keyword>
<proteinExistence type="predicted"/>
<dbReference type="GO" id="GO:0005524">
    <property type="term" value="F:ATP binding"/>
    <property type="evidence" value="ECO:0007669"/>
    <property type="project" value="InterPro"/>
</dbReference>
<dbReference type="Proteomes" id="UP000789595">
    <property type="component" value="Unassembled WGS sequence"/>
</dbReference>
<evidence type="ECO:0000313" key="3">
    <source>
        <dbReference type="EMBL" id="CAE0690164.1"/>
    </source>
</evidence>
<accession>A0A7S3ZQ23</accession>
<reference evidence="4" key="2">
    <citation type="submission" date="2021-11" db="EMBL/GenBank/DDBJ databases">
        <authorList>
            <consortium name="Genoscope - CEA"/>
            <person name="William W."/>
        </authorList>
    </citation>
    <scope>NUCLEOTIDE SEQUENCE</scope>
</reference>
<dbReference type="InterPro" id="IPR014001">
    <property type="entry name" value="Helicase_ATP-bd"/>
</dbReference>
<dbReference type="PANTHER" id="PTHR10799">
    <property type="entry name" value="SNF2/RAD54 HELICASE FAMILY"/>
    <property type="match status" value="1"/>
</dbReference>
<organism evidence="3">
    <name type="scientific">Pelagomonas calceolata</name>
    <dbReference type="NCBI Taxonomy" id="35677"/>
    <lineage>
        <taxon>Eukaryota</taxon>
        <taxon>Sar</taxon>
        <taxon>Stramenopiles</taxon>
        <taxon>Ochrophyta</taxon>
        <taxon>Pelagophyceae</taxon>
        <taxon>Pelagomonadales</taxon>
        <taxon>Pelagomonadaceae</taxon>
        <taxon>Pelagomonas</taxon>
    </lineage>
</organism>
<gene>
    <name evidence="3" type="ORF">PCAL00307_LOCUS5599</name>
    <name evidence="4" type="ORF">PECAL_6P10270</name>
</gene>
<dbReference type="SUPFAM" id="SSF52540">
    <property type="entry name" value="P-loop containing nucleoside triphosphate hydrolases"/>
    <property type="match status" value="1"/>
</dbReference>
<feature type="domain" description="Helicase ATP-binding" evidence="2">
    <location>
        <begin position="212"/>
        <end position="388"/>
    </location>
</feature>
<feature type="region of interest" description="Disordered" evidence="1">
    <location>
        <begin position="106"/>
        <end position="132"/>
    </location>
</feature>
<dbReference type="InterPro" id="IPR038718">
    <property type="entry name" value="SNF2-like_sf"/>
</dbReference>
<evidence type="ECO:0000313" key="5">
    <source>
        <dbReference type="Proteomes" id="UP000789595"/>
    </source>
</evidence>
<dbReference type="EMBL" id="HBIW01006706">
    <property type="protein sequence ID" value="CAE0690164.1"/>
    <property type="molecule type" value="Transcribed_RNA"/>
</dbReference>